<comment type="caution">
    <text evidence="1">The sequence shown here is derived from an EMBL/GenBank/DDBJ whole genome shotgun (WGS) entry which is preliminary data.</text>
</comment>
<evidence type="ECO:0000313" key="1">
    <source>
        <dbReference type="EMBL" id="RIB03048.1"/>
    </source>
</evidence>
<accession>A0A397U1K9</accession>
<dbReference type="Gene3D" id="3.30.200.20">
    <property type="entry name" value="Phosphorylase Kinase, domain 1"/>
    <property type="match status" value="1"/>
</dbReference>
<dbReference type="EMBL" id="QKWP01002521">
    <property type="protein sequence ID" value="RIB03048.1"/>
    <property type="molecule type" value="Genomic_DNA"/>
</dbReference>
<reference evidence="1 2" key="1">
    <citation type="submission" date="2018-06" db="EMBL/GenBank/DDBJ databases">
        <title>Comparative genomics reveals the genomic features of Rhizophagus irregularis, R. cerebriforme, R. diaphanum and Gigaspora rosea, and their symbiotic lifestyle signature.</title>
        <authorList>
            <person name="Morin E."/>
            <person name="San Clemente H."/>
            <person name="Chen E.C.H."/>
            <person name="De La Providencia I."/>
            <person name="Hainaut M."/>
            <person name="Kuo A."/>
            <person name="Kohler A."/>
            <person name="Murat C."/>
            <person name="Tang N."/>
            <person name="Roy S."/>
            <person name="Loubradou J."/>
            <person name="Henrissat B."/>
            <person name="Grigoriev I.V."/>
            <person name="Corradi N."/>
            <person name="Roux C."/>
            <person name="Martin F.M."/>
        </authorList>
    </citation>
    <scope>NUCLEOTIDE SEQUENCE [LARGE SCALE GENOMIC DNA]</scope>
    <source>
        <strain evidence="1 2">DAOM 194757</strain>
    </source>
</reference>
<dbReference type="InterPro" id="IPR011009">
    <property type="entry name" value="Kinase-like_dom_sf"/>
</dbReference>
<evidence type="ECO:0008006" key="3">
    <source>
        <dbReference type="Google" id="ProtNLM"/>
    </source>
</evidence>
<feature type="non-terminal residue" evidence="1">
    <location>
        <position position="1"/>
    </location>
</feature>
<keyword evidence="2" id="KW-1185">Reference proteome</keyword>
<dbReference type="Proteomes" id="UP000266673">
    <property type="component" value="Unassembled WGS sequence"/>
</dbReference>
<organism evidence="1 2">
    <name type="scientific">Gigaspora rosea</name>
    <dbReference type="NCBI Taxonomy" id="44941"/>
    <lineage>
        <taxon>Eukaryota</taxon>
        <taxon>Fungi</taxon>
        <taxon>Fungi incertae sedis</taxon>
        <taxon>Mucoromycota</taxon>
        <taxon>Glomeromycotina</taxon>
        <taxon>Glomeromycetes</taxon>
        <taxon>Diversisporales</taxon>
        <taxon>Gigasporaceae</taxon>
        <taxon>Gigaspora</taxon>
    </lineage>
</organism>
<dbReference type="AlphaFoldDB" id="A0A397U1K9"/>
<name>A0A397U1K9_9GLOM</name>
<protein>
    <recommendedName>
        <fullName evidence="3">Protein kinase domain-containing protein</fullName>
    </recommendedName>
</protein>
<evidence type="ECO:0000313" key="2">
    <source>
        <dbReference type="Proteomes" id="UP000266673"/>
    </source>
</evidence>
<sequence length="54" mass="6080">INCGGSGVIYKRLRDVTQIQNFNSEVKILRIAQGHPNIITFYGVTEVQNADIKF</sequence>
<proteinExistence type="predicted"/>
<dbReference type="SUPFAM" id="SSF56112">
    <property type="entry name" value="Protein kinase-like (PK-like)"/>
    <property type="match status" value="1"/>
</dbReference>
<gene>
    <name evidence="1" type="ORF">C2G38_2123980</name>
</gene>